<evidence type="ECO:0000256" key="1">
    <source>
        <dbReference type="ARBA" id="ARBA00001933"/>
    </source>
</evidence>
<keyword evidence="6" id="KW-1185">Reference proteome</keyword>
<name>A0A2K9AIP8_9GAMM</name>
<keyword evidence="3" id="KW-0456">Lyase</keyword>
<dbReference type="EMBL" id="CP025120">
    <property type="protein sequence ID" value="AUD78794.1"/>
    <property type="molecule type" value="Genomic_DNA"/>
</dbReference>
<dbReference type="Pfam" id="PF00282">
    <property type="entry name" value="Pyridoxal_deC"/>
    <property type="match status" value="1"/>
</dbReference>
<evidence type="ECO:0000256" key="3">
    <source>
        <dbReference type="ARBA" id="ARBA00023239"/>
    </source>
</evidence>
<gene>
    <name evidence="5" type="ORF">CW740_05805</name>
</gene>
<keyword evidence="2 4" id="KW-0663">Pyridoxal phosphate</keyword>
<dbReference type="PROSITE" id="PS00392">
    <property type="entry name" value="DDC_GAD_HDC_YDC"/>
    <property type="match status" value="1"/>
</dbReference>
<dbReference type="KEGG" id="kpd:CW740_05805"/>
<dbReference type="GO" id="GO:0016831">
    <property type="term" value="F:carboxy-lyase activity"/>
    <property type="evidence" value="ECO:0007669"/>
    <property type="project" value="InterPro"/>
</dbReference>
<organism evidence="5 6">
    <name type="scientific">Kangiella profundi</name>
    <dbReference type="NCBI Taxonomy" id="1561924"/>
    <lineage>
        <taxon>Bacteria</taxon>
        <taxon>Pseudomonadati</taxon>
        <taxon>Pseudomonadota</taxon>
        <taxon>Gammaproteobacteria</taxon>
        <taxon>Kangiellales</taxon>
        <taxon>Kangiellaceae</taxon>
        <taxon>Kangiella</taxon>
    </lineage>
</organism>
<dbReference type="SUPFAM" id="SSF53383">
    <property type="entry name" value="PLP-dependent transferases"/>
    <property type="match status" value="1"/>
</dbReference>
<dbReference type="AlphaFoldDB" id="A0A2K9AIP8"/>
<comment type="cofactor">
    <cofactor evidence="1 4">
        <name>pyridoxal 5'-phosphate</name>
        <dbReference type="ChEBI" id="CHEBI:597326"/>
    </cofactor>
</comment>
<dbReference type="InterPro" id="IPR050477">
    <property type="entry name" value="GrpII_AminoAcid_Decarb"/>
</dbReference>
<reference evidence="5 6" key="1">
    <citation type="submission" date="2017-12" db="EMBL/GenBank/DDBJ databases">
        <title>Kangiella profundi FT102 completed genome.</title>
        <authorList>
            <person name="Xu J."/>
            <person name="Wang J."/>
            <person name="Lu Y."/>
        </authorList>
    </citation>
    <scope>NUCLEOTIDE SEQUENCE [LARGE SCALE GENOMIC DNA]</scope>
    <source>
        <strain evidence="5 6">FT102</strain>
    </source>
</reference>
<dbReference type="RefSeq" id="WP_106646645.1">
    <property type="nucleotide sequence ID" value="NZ_BMGO01000001.1"/>
</dbReference>
<dbReference type="InterPro" id="IPR002129">
    <property type="entry name" value="PyrdxlP-dep_de-COase"/>
</dbReference>
<dbReference type="Gene3D" id="3.40.640.10">
    <property type="entry name" value="Type I PLP-dependent aspartate aminotransferase-like (Major domain)"/>
    <property type="match status" value="1"/>
</dbReference>
<evidence type="ECO:0000313" key="5">
    <source>
        <dbReference type="EMBL" id="AUD78794.1"/>
    </source>
</evidence>
<dbReference type="GO" id="GO:0030170">
    <property type="term" value="F:pyridoxal phosphate binding"/>
    <property type="evidence" value="ECO:0007669"/>
    <property type="project" value="InterPro"/>
</dbReference>
<evidence type="ECO:0000256" key="4">
    <source>
        <dbReference type="PIRSR" id="PIRSR602129-50"/>
    </source>
</evidence>
<dbReference type="InterPro" id="IPR021115">
    <property type="entry name" value="Pyridoxal-P_BS"/>
</dbReference>
<sequence length="659" mass="74550">MNLEFLAPYFLGPYGENNDVFEKVLTELLRDHIYWRRNIHPEDLPAISTFASQSPEYQEAIAKMRTELHKLTASLKKSVPFFSPRYIGHMCSDLMMPGLIAQMVTTLYNPNNVSFEAATVTVDLELKVGKQFADMFGFNTDPNKSPCAWGHLTSGGTVANYESLWNFRAAKYYPVALAEAVKKLELKLPNSIILNGKLIEANLWQLTNLSIDNVLSLKHETEKAINEAYPEIAEQFSDCVDQYRIESVGPAYFYSNHLGLKQPLVLVPGSAHYSWQKAMRVMGFGSDQLAKIPVHSNMRLDVHALRKTLEGALSKNIPILACVGILGTTEFGTVDPIHKILELRDEFSAKGLDFYVHVDAAWGGYLASMFRQIDGSTMSHGKAKKMFKYFPSKEVFNSITSVKDVDSVTIDPHKLGYLPFGAGGFISRNQNITDLLTQEAPYVFEEMDKSIETPATKQFEKLGQYILEGSKPGSVAAASYVTNQVLPLDYKNFGKVIRQSIKTSEYFFDKLLELKEKIKGRANLCLPYTPDTNLICIVINPVGNKSITYLNDFTKQIYQHLKISRDSSPKDREFIGSSTQIMRKNISDHHAVELSDMLGIQEKYFVKEVKNKTLESDRIMLLRHTIMNPWLANDTNGNDYVVKYCDYLESLILKYLDIE</sequence>
<feature type="modified residue" description="N6-(pyridoxal phosphate)lysine" evidence="4">
    <location>
        <position position="414"/>
    </location>
</feature>
<protein>
    <submittedName>
        <fullName evidence="5">Pyridoxal-dependent decarboxylase</fullName>
    </submittedName>
</protein>
<dbReference type="Proteomes" id="UP000232693">
    <property type="component" value="Chromosome"/>
</dbReference>
<dbReference type="InterPro" id="IPR015424">
    <property type="entry name" value="PyrdxlP-dep_Trfase"/>
</dbReference>
<dbReference type="InterPro" id="IPR015421">
    <property type="entry name" value="PyrdxlP-dep_Trfase_major"/>
</dbReference>
<dbReference type="PANTHER" id="PTHR42735">
    <property type="match status" value="1"/>
</dbReference>
<dbReference type="PANTHER" id="PTHR42735:SF4">
    <property type="entry name" value="PYRIDOXAL PHOSPHATE-DEPENDENT DECARBOXYLASE FAMILY PROTEIN"/>
    <property type="match status" value="1"/>
</dbReference>
<dbReference type="GO" id="GO:0019752">
    <property type="term" value="P:carboxylic acid metabolic process"/>
    <property type="evidence" value="ECO:0007669"/>
    <property type="project" value="InterPro"/>
</dbReference>
<proteinExistence type="predicted"/>
<dbReference type="OrthoDB" id="9803665at2"/>
<accession>A0A2K9AIP8</accession>
<evidence type="ECO:0000256" key="2">
    <source>
        <dbReference type="ARBA" id="ARBA00022898"/>
    </source>
</evidence>
<evidence type="ECO:0000313" key="6">
    <source>
        <dbReference type="Proteomes" id="UP000232693"/>
    </source>
</evidence>